<organism evidence="2 3">
    <name type="scientific">Schizopora paradoxa</name>
    <dbReference type="NCBI Taxonomy" id="27342"/>
    <lineage>
        <taxon>Eukaryota</taxon>
        <taxon>Fungi</taxon>
        <taxon>Dikarya</taxon>
        <taxon>Basidiomycota</taxon>
        <taxon>Agaricomycotina</taxon>
        <taxon>Agaricomycetes</taxon>
        <taxon>Hymenochaetales</taxon>
        <taxon>Schizoporaceae</taxon>
        <taxon>Schizopora</taxon>
    </lineage>
</organism>
<feature type="region of interest" description="Disordered" evidence="1">
    <location>
        <begin position="239"/>
        <end position="487"/>
    </location>
</feature>
<proteinExistence type="predicted"/>
<feature type="compositionally biased region" description="Pro residues" evidence="1">
    <location>
        <begin position="546"/>
        <end position="557"/>
    </location>
</feature>
<feature type="region of interest" description="Disordered" evidence="1">
    <location>
        <begin position="103"/>
        <end position="166"/>
    </location>
</feature>
<feature type="region of interest" description="Disordered" evidence="1">
    <location>
        <begin position="188"/>
        <end position="225"/>
    </location>
</feature>
<feature type="compositionally biased region" description="Basic and acidic residues" evidence="1">
    <location>
        <begin position="508"/>
        <end position="519"/>
    </location>
</feature>
<evidence type="ECO:0000313" key="3">
    <source>
        <dbReference type="Proteomes" id="UP000053477"/>
    </source>
</evidence>
<protein>
    <submittedName>
        <fullName evidence="2">Uncharacterized protein</fullName>
    </submittedName>
</protein>
<feature type="compositionally biased region" description="Polar residues" evidence="1">
    <location>
        <begin position="648"/>
        <end position="662"/>
    </location>
</feature>
<sequence length="700" mass="72368">MEDGTPSRMRGGQPPMYQSTGYGAGIVGARSRSGSLGVRRTSPLADEDDDIEYGSGGNHSYEHRDMIAGVAAGATGREAANWMDSPQRNSIYGYAISPVDGSATVGRPGRVRARSSSYETNVMRDNGYDAEDVQAKRRSDASGVEPASWLRSSVVGHSSNRNSGLELDPFVEGELAAQAAYMAQFSPDSELGLGGERMSPPRRSLSYNDAQNASRGGPDESTVVRPGFAGSVLLNRASRSGPIPIIGEGVASGSGSGSSSASGLASRSVSGLGLSTAPTTVENRRISFSLLPTTTQTPPSAWTAADKGKGRETNVDPGSNSSVGHGDSSERLVRPGQRSQSSLETSSQGHGLRGLGGILQAASSQGHSSASDEGKSHLSGGTQSGSSGSGSASNLGSNSRSSSRQKGKSSKPSSPSPDSGFFGLTRPSLSSLRAKFKIGSSSRSRSPSPPDQELEKGGFAGVLTSSPGRASFDVAPRRTSTSVSLPTRPFSTFSAASIYSQAGVPLSNRDRVSSADSRTRGSWTSPPSPVLSFAQRKSPRRASQPGPMPNFPRPPPVSNLMFRSAVSNSAAFTSSSGPSQSQSAFVPTLTAIAATPSPSVGGGTNNNVEGLLDPLLMLRLREQPSVSTIGLHDHEDYSRPFRAWVQNRQDSSTSVGSVNTGASGAADVGHGPNRNSSPDISSLLSITTASRPRTPDIGQD</sequence>
<feature type="compositionally biased region" description="Low complexity" evidence="1">
    <location>
        <begin position="377"/>
        <end position="402"/>
    </location>
</feature>
<name>A0A0H2RXH8_9AGAM</name>
<reference evidence="2 3" key="1">
    <citation type="submission" date="2015-04" db="EMBL/GenBank/DDBJ databases">
        <title>Complete genome sequence of Schizopora paradoxa KUC8140, a cosmopolitan wood degrader in East Asia.</title>
        <authorList>
            <consortium name="DOE Joint Genome Institute"/>
            <person name="Min B."/>
            <person name="Park H."/>
            <person name="Jang Y."/>
            <person name="Kim J.-J."/>
            <person name="Kim K.H."/>
            <person name="Pangilinan J."/>
            <person name="Lipzen A."/>
            <person name="Riley R."/>
            <person name="Grigoriev I.V."/>
            <person name="Spatafora J.W."/>
            <person name="Choi I.-G."/>
        </authorList>
    </citation>
    <scope>NUCLEOTIDE SEQUENCE [LARGE SCALE GENOMIC DNA]</scope>
    <source>
        <strain evidence="2 3">KUC8140</strain>
    </source>
</reference>
<dbReference type="EMBL" id="KQ086055">
    <property type="protein sequence ID" value="KLO09456.1"/>
    <property type="molecule type" value="Genomic_DNA"/>
</dbReference>
<feature type="region of interest" description="Disordered" evidence="1">
    <location>
        <begin position="1"/>
        <end position="61"/>
    </location>
</feature>
<feature type="compositionally biased region" description="Polar residues" evidence="1">
    <location>
        <begin position="205"/>
        <end position="214"/>
    </location>
</feature>
<evidence type="ECO:0000313" key="2">
    <source>
        <dbReference type="EMBL" id="KLO09456.1"/>
    </source>
</evidence>
<feature type="compositionally biased region" description="Low complexity" evidence="1">
    <location>
        <begin position="410"/>
        <end position="420"/>
    </location>
</feature>
<accession>A0A0H2RXH8</accession>
<gene>
    <name evidence="2" type="ORF">SCHPADRAFT_943632</name>
</gene>
<dbReference type="InParanoid" id="A0A0H2RXH8"/>
<feature type="compositionally biased region" description="Polar residues" evidence="1">
    <location>
        <begin position="673"/>
        <end position="691"/>
    </location>
</feature>
<dbReference type="Proteomes" id="UP000053477">
    <property type="component" value="Unassembled WGS sequence"/>
</dbReference>
<feature type="region of interest" description="Disordered" evidence="1">
    <location>
        <begin position="508"/>
        <end position="560"/>
    </location>
</feature>
<feature type="compositionally biased region" description="Low complexity" evidence="1">
    <location>
        <begin position="360"/>
        <end position="369"/>
    </location>
</feature>
<feature type="compositionally biased region" description="Polar residues" evidence="1">
    <location>
        <begin position="478"/>
        <end position="487"/>
    </location>
</feature>
<feature type="compositionally biased region" description="Low complexity" evidence="1">
    <location>
        <begin position="257"/>
        <end position="275"/>
    </location>
</feature>
<feature type="compositionally biased region" description="Polar residues" evidence="1">
    <location>
        <begin position="337"/>
        <end position="349"/>
    </location>
</feature>
<dbReference type="AlphaFoldDB" id="A0A0H2RXH8"/>
<feature type="region of interest" description="Disordered" evidence="1">
    <location>
        <begin position="648"/>
        <end position="700"/>
    </location>
</feature>
<evidence type="ECO:0000256" key="1">
    <source>
        <dbReference type="SAM" id="MobiDB-lite"/>
    </source>
</evidence>
<keyword evidence="3" id="KW-1185">Reference proteome</keyword>